<gene>
    <name evidence="15" type="primary">Cd55b_0</name>
    <name evidence="15" type="ORF">PITSOR_R00090</name>
</gene>
<keyword evidence="7" id="KW-0180">Complement pathway</keyword>
<dbReference type="EMBL" id="WEKX01000898">
    <property type="protein sequence ID" value="NWI84775.1"/>
    <property type="molecule type" value="Genomic_DNA"/>
</dbReference>
<evidence type="ECO:0000256" key="3">
    <source>
        <dbReference type="ARBA" id="ARBA00022588"/>
    </source>
</evidence>
<dbReference type="InterPro" id="IPR035976">
    <property type="entry name" value="Sushi/SCR/CCP_sf"/>
</dbReference>
<keyword evidence="9" id="KW-1015">Disulfide bond</keyword>
<evidence type="ECO:0000256" key="5">
    <source>
        <dbReference type="ARBA" id="ARBA00022737"/>
    </source>
</evidence>
<evidence type="ECO:0000256" key="4">
    <source>
        <dbReference type="ARBA" id="ARBA00022659"/>
    </source>
</evidence>
<dbReference type="SUPFAM" id="SSF57535">
    <property type="entry name" value="Complement control module/SCR domain"/>
    <property type="match status" value="2"/>
</dbReference>
<keyword evidence="5" id="KW-0677">Repeat</keyword>
<dbReference type="PROSITE" id="PS50923">
    <property type="entry name" value="SUSHI"/>
    <property type="match status" value="2"/>
</dbReference>
<dbReference type="Pfam" id="PF00084">
    <property type="entry name" value="Sushi"/>
    <property type="match status" value="2"/>
</dbReference>
<keyword evidence="3" id="KW-0399">Innate immunity</keyword>
<organism evidence="15 16">
    <name type="scientific">Pitta sordida</name>
    <name type="common">Hooded pitta</name>
    <dbReference type="NCBI Taxonomy" id="9163"/>
    <lineage>
        <taxon>Eukaryota</taxon>
        <taxon>Metazoa</taxon>
        <taxon>Chordata</taxon>
        <taxon>Craniata</taxon>
        <taxon>Vertebrata</taxon>
        <taxon>Euteleostomi</taxon>
        <taxon>Archelosauria</taxon>
        <taxon>Archosauria</taxon>
        <taxon>Dinosauria</taxon>
        <taxon>Saurischia</taxon>
        <taxon>Theropoda</taxon>
        <taxon>Coelurosauria</taxon>
        <taxon>Aves</taxon>
        <taxon>Neognathae</taxon>
        <taxon>Neoaves</taxon>
        <taxon>Telluraves</taxon>
        <taxon>Australaves</taxon>
        <taxon>Passeriformes</taxon>
        <taxon>Pittidae</taxon>
        <taxon>Pitta</taxon>
    </lineage>
</organism>
<evidence type="ECO:0000259" key="14">
    <source>
        <dbReference type="PROSITE" id="PS50923"/>
    </source>
</evidence>
<feature type="non-terminal residue" evidence="15">
    <location>
        <position position="1"/>
    </location>
</feature>
<dbReference type="GO" id="GO:0006958">
    <property type="term" value="P:complement activation, classical pathway"/>
    <property type="evidence" value="ECO:0007669"/>
    <property type="project" value="UniProtKB-KW"/>
</dbReference>
<name>A0A851EQZ0_PITSO</name>
<dbReference type="PANTHER" id="PTHR19325">
    <property type="entry name" value="COMPLEMENT COMPONENT-RELATED SUSHI DOMAIN-CONTAINING"/>
    <property type="match status" value="1"/>
</dbReference>
<dbReference type="GO" id="GO:0045087">
    <property type="term" value="P:innate immune response"/>
    <property type="evidence" value="ECO:0007669"/>
    <property type="project" value="UniProtKB-KW"/>
</dbReference>
<evidence type="ECO:0000256" key="12">
    <source>
        <dbReference type="PROSITE-ProRule" id="PRU00302"/>
    </source>
</evidence>
<accession>A0A851EQZ0</accession>
<dbReference type="InterPro" id="IPR000436">
    <property type="entry name" value="Sushi_SCR_CCP_dom"/>
</dbReference>
<sequence>AGDCGPLPNISHAEPPKDTRHKPSFSVGSIVRYSCVTGYRKRPFLSDLIQCLPNSQWSNLPEFCGRSCPGPAHVQFAKISQEDQTQNFYPVNTTVKYICRPGYENSTEQLPTSTCMDNLTWSEVPELCRRKSCGIPRSPEHGKIITTDYLFGTRANVVCDHG</sequence>
<protein>
    <submittedName>
        <fullName evidence="15">DAF2 factor</fullName>
    </submittedName>
</protein>
<evidence type="ECO:0000256" key="13">
    <source>
        <dbReference type="SAM" id="MobiDB-lite"/>
    </source>
</evidence>
<evidence type="ECO:0000256" key="7">
    <source>
        <dbReference type="ARBA" id="ARBA00022875"/>
    </source>
</evidence>
<comment type="subcellular location">
    <subcellularLocation>
        <location evidence="1">Membrane</location>
    </subcellularLocation>
</comment>
<dbReference type="CDD" id="cd00033">
    <property type="entry name" value="CCP"/>
    <property type="match status" value="2"/>
</dbReference>
<feature type="domain" description="Sushi" evidence="14">
    <location>
        <begin position="2"/>
        <end position="65"/>
    </location>
</feature>
<dbReference type="Proteomes" id="UP000633448">
    <property type="component" value="Unassembled WGS sequence"/>
</dbReference>
<keyword evidence="4 12" id="KW-0768">Sushi</keyword>
<dbReference type="GO" id="GO:0016020">
    <property type="term" value="C:membrane"/>
    <property type="evidence" value="ECO:0007669"/>
    <property type="project" value="UniProtKB-SubCell"/>
</dbReference>
<feature type="domain" description="Sushi" evidence="14">
    <location>
        <begin position="66"/>
        <end position="130"/>
    </location>
</feature>
<keyword evidence="6" id="KW-0391">Immunity</keyword>
<evidence type="ECO:0000256" key="2">
    <source>
        <dbReference type="ARBA" id="ARBA00010908"/>
    </source>
</evidence>
<keyword evidence="8" id="KW-0472">Membrane</keyword>
<evidence type="ECO:0000256" key="10">
    <source>
        <dbReference type="ARBA" id="ARBA00023180"/>
    </source>
</evidence>
<dbReference type="InterPro" id="IPR050350">
    <property type="entry name" value="Compl-Cell_Adhes-Reg"/>
</dbReference>
<comment type="similarity">
    <text evidence="2">Belongs to the receptors of complement activation (RCA) family.</text>
</comment>
<evidence type="ECO:0000256" key="9">
    <source>
        <dbReference type="ARBA" id="ARBA00023157"/>
    </source>
</evidence>
<dbReference type="Gene3D" id="2.10.70.10">
    <property type="entry name" value="Complement Module, domain 1"/>
    <property type="match status" value="3"/>
</dbReference>
<feature type="region of interest" description="Disordered" evidence="13">
    <location>
        <begin position="1"/>
        <end position="23"/>
    </location>
</feature>
<dbReference type="AlphaFoldDB" id="A0A851EQZ0"/>
<evidence type="ECO:0000256" key="6">
    <source>
        <dbReference type="ARBA" id="ARBA00022859"/>
    </source>
</evidence>
<feature type="non-terminal residue" evidence="15">
    <location>
        <position position="162"/>
    </location>
</feature>
<evidence type="ECO:0000256" key="11">
    <source>
        <dbReference type="ARBA" id="ARBA00045541"/>
    </source>
</evidence>
<dbReference type="SMART" id="SM00032">
    <property type="entry name" value="CCP"/>
    <property type="match status" value="2"/>
</dbReference>
<evidence type="ECO:0000256" key="8">
    <source>
        <dbReference type="ARBA" id="ARBA00023136"/>
    </source>
</evidence>
<keyword evidence="10" id="KW-0325">Glycoprotein</keyword>
<keyword evidence="16" id="KW-1185">Reference proteome</keyword>
<comment type="function">
    <text evidence="11">This protein recognizes C4b and C3b fragments that condense with cell-surface hydroxyl or amino groups when nascent C4b and C3b are locally generated during C4 and c3 activation. Interaction of daf with cell-associated C4b and C3b polypeptides interferes with their ability to catalyze the conversion of C2 and factor B to enzymatically active C2a and Bb and thereby prevents the formation of C4b2a and C3bBb, the amplification convertases of the complement cascade. Inhibits complement activation by destabilizing and preventing the formation of C3 and C5 convertases, which prevents complement damage.</text>
</comment>
<evidence type="ECO:0000256" key="1">
    <source>
        <dbReference type="ARBA" id="ARBA00004370"/>
    </source>
</evidence>
<dbReference type="PANTHER" id="PTHR19325:SF317">
    <property type="entry name" value="COMPLEMENT DECAY-ACCELERATING FACTOR"/>
    <property type="match status" value="1"/>
</dbReference>
<reference evidence="15" key="1">
    <citation type="submission" date="2019-10" db="EMBL/GenBank/DDBJ databases">
        <title>Bird 10,000 Genomes (B10K) Project - Family phase.</title>
        <authorList>
            <person name="Zhang G."/>
        </authorList>
    </citation>
    <scope>NUCLEOTIDE SEQUENCE</scope>
    <source>
        <strain evidence="15">B10K-DU-002-53</strain>
        <tissue evidence="15">Muscle</tissue>
    </source>
</reference>
<proteinExistence type="inferred from homology"/>
<dbReference type="OrthoDB" id="406096at2759"/>
<comment type="caution">
    <text evidence="12">Lacks conserved residue(s) required for the propagation of feature annotation.</text>
</comment>
<comment type="caution">
    <text evidence="15">The sequence shown here is derived from an EMBL/GenBank/DDBJ whole genome shotgun (WGS) entry which is preliminary data.</text>
</comment>
<evidence type="ECO:0000313" key="16">
    <source>
        <dbReference type="Proteomes" id="UP000633448"/>
    </source>
</evidence>
<evidence type="ECO:0000313" key="15">
    <source>
        <dbReference type="EMBL" id="NWI84775.1"/>
    </source>
</evidence>